<dbReference type="AlphaFoldDB" id="A0A377JX96"/>
<reference evidence="1 2" key="1">
    <citation type="submission" date="2018-06" db="EMBL/GenBank/DDBJ databases">
        <authorList>
            <consortium name="Pathogen Informatics"/>
            <person name="Doyle S."/>
        </authorList>
    </citation>
    <scope>NUCLEOTIDE SEQUENCE [LARGE SCALE GENOMIC DNA]</scope>
    <source>
        <strain evidence="1 2">NCTC12219</strain>
    </source>
</reference>
<organism evidence="1 2">
    <name type="scientific">Helicobacter cinaedi</name>
    <dbReference type="NCBI Taxonomy" id="213"/>
    <lineage>
        <taxon>Bacteria</taxon>
        <taxon>Pseudomonadati</taxon>
        <taxon>Campylobacterota</taxon>
        <taxon>Epsilonproteobacteria</taxon>
        <taxon>Campylobacterales</taxon>
        <taxon>Helicobacteraceae</taxon>
        <taxon>Helicobacter</taxon>
    </lineage>
</organism>
<gene>
    <name evidence="1" type="ORF">NCTC12219_01876</name>
</gene>
<dbReference type="Proteomes" id="UP000255103">
    <property type="component" value="Unassembled WGS sequence"/>
</dbReference>
<dbReference type="EMBL" id="UGHX01000004">
    <property type="protein sequence ID" value="STP14329.1"/>
    <property type="molecule type" value="Genomic_DNA"/>
</dbReference>
<evidence type="ECO:0000313" key="2">
    <source>
        <dbReference type="Proteomes" id="UP000255103"/>
    </source>
</evidence>
<protein>
    <submittedName>
        <fullName evidence="1">Portal protein</fullName>
    </submittedName>
</protein>
<name>A0A377JX96_9HELI</name>
<accession>A0A377JX96</accession>
<proteinExistence type="predicted"/>
<evidence type="ECO:0000313" key="1">
    <source>
        <dbReference type="EMBL" id="STP14329.1"/>
    </source>
</evidence>
<sequence>MGAKRGKRKRARIIESWYKEFDTDTQSWGWNRYLWNMQGGIYKVEISPFKQKTHPFVISKFYIDEKTAGMDFLEILNRCRIISILAKIEWSI</sequence>